<dbReference type="PANTHER" id="PTHR34964">
    <property type="entry name" value="MEMBRANE LIPOPROTEIN-RELATED"/>
    <property type="match status" value="1"/>
</dbReference>
<feature type="region of interest" description="Disordered" evidence="1">
    <location>
        <begin position="83"/>
        <end position="126"/>
    </location>
</feature>
<dbReference type="PANTHER" id="PTHR34964:SF1">
    <property type="entry name" value="MEMBRANE LIPOPROTEIN"/>
    <property type="match status" value="1"/>
</dbReference>
<dbReference type="AlphaFoldDB" id="A0ABD3C458"/>
<evidence type="ECO:0000313" key="3">
    <source>
        <dbReference type="EMBL" id="KAL3624568.1"/>
    </source>
</evidence>
<evidence type="ECO:0000313" key="4">
    <source>
        <dbReference type="Proteomes" id="UP001632038"/>
    </source>
</evidence>
<comment type="caution">
    <text evidence="3">The sequence shown here is derived from an EMBL/GenBank/DDBJ whole genome shotgun (WGS) entry which is preliminary data.</text>
</comment>
<name>A0ABD3C458_9LAMI</name>
<protein>
    <submittedName>
        <fullName evidence="3">Uncharacterized protein</fullName>
    </submittedName>
</protein>
<proteinExistence type="predicted"/>
<keyword evidence="4" id="KW-1185">Reference proteome</keyword>
<feature type="compositionally biased region" description="Polar residues" evidence="1">
    <location>
        <begin position="110"/>
        <end position="126"/>
    </location>
</feature>
<reference evidence="4" key="1">
    <citation type="journal article" date="2024" name="IScience">
        <title>Strigolactones Initiate the Formation of Haustorium-like Structures in Castilleja.</title>
        <authorList>
            <person name="Buerger M."/>
            <person name="Peterson D."/>
            <person name="Chory J."/>
        </authorList>
    </citation>
    <scope>NUCLEOTIDE SEQUENCE [LARGE SCALE GENOMIC DNA]</scope>
</reference>
<evidence type="ECO:0000256" key="1">
    <source>
        <dbReference type="SAM" id="MobiDB-lite"/>
    </source>
</evidence>
<organism evidence="3 4">
    <name type="scientific">Castilleja foliolosa</name>
    <dbReference type="NCBI Taxonomy" id="1961234"/>
    <lineage>
        <taxon>Eukaryota</taxon>
        <taxon>Viridiplantae</taxon>
        <taxon>Streptophyta</taxon>
        <taxon>Embryophyta</taxon>
        <taxon>Tracheophyta</taxon>
        <taxon>Spermatophyta</taxon>
        <taxon>Magnoliopsida</taxon>
        <taxon>eudicotyledons</taxon>
        <taxon>Gunneridae</taxon>
        <taxon>Pentapetalae</taxon>
        <taxon>asterids</taxon>
        <taxon>lamiids</taxon>
        <taxon>Lamiales</taxon>
        <taxon>Orobanchaceae</taxon>
        <taxon>Pedicularideae</taxon>
        <taxon>Castillejinae</taxon>
        <taxon>Castilleja</taxon>
    </lineage>
</organism>
<dbReference type="EMBL" id="JAVIJP010000053">
    <property type="protein sequence ID" value="KAL3624568.1"/>
    <property type="molecule type" value="Genomic_DNA"/>
</dbReference>
<sequence length="126" mass="13839">MDDDERHRDIIVPTIYSLLCLCVTVGGVFLVLYVFFPALSQPWQPIAALILIGSPWLVWLLTFIYSCAKACYIRDRIDGGDRQIPKRQMTRNTSASVSGEQKGGGGGKQNSRASSNCSEIQLASSV</sequence>
<dbReference type="Proteomes" id="UP001632038">
    <property type="component" value="Unassembled WGS sequence"/>
</dbReference>
<gene>
    <name evidence="3" type="ORF">CASFOL_031236</name>
</gene>
<feature type="transmembrane region" description="Helical" evidence="2">
    <location>
        <begin position="12"/>
        <end position="36"/>
    </location>
</feature>
<keyword evidence="2" id="KW-0812">Transmembrane</keyword>
<keyword evidence="2" id="KW-1133">Transmembrane helix</keyword>
<feature type="transmembrane region" description="Helical" evidence="2">
    <location>
        <begin position="48"/>
        <end position="68"/>
    </location>
</feature>
<accession>A0ABD3C458</accession>
<keyword evidence="2" id="KW-0472">Membrane</keyword>
<evidence type="ECO:0000256" key="2">
    <source>
        <dbReference type="SAM" id="Phobius"/>
    </source>
</evidence>